<sequence>MKMLCHGSPWLRQVWLLDSLRKRCDFVQGALARLGISNAQTLWGRAETLGQDAAHRGSYDVAVARAVADMRVLSELCLPFVRTGGHLVAAKGPDPAAEVAAAKHAFDVLGGRLVDVMKVESLSEEGLPRTAVIVRKDMQTPEEYPRREGKPSKRPL</sequence>
<dbReference type="PANTHER" id="PTHR31760">
    <property type="entry name" value="S-ADENOSYL-L-METHIONINE-DEPENDENT METHYLTRANSFERASES SUPERFAMILY PROTEIN"/>
    <property type="match status" value="1"/>
</dbReference>
<proteinExistence type="predicted"/>
<evidence type="ECO:0000256" key="3">
    <source>
        <dbReference type="ARBA" id="ARBA00022679"/>
    </source>
</evidence>
<evidence type="ECO:0000256" key="2">
    <source>
        <dbReference type="ARBA" id="ARBA00022552"/>
    </source>
</evidence>
<keyword evidence="3" id="KW-0808">Transferase</keyword>
<evidence type="ECO:0000256" key="4">
    <source>
        <dbReference type="SAM" id="MobiDB-lite"/>
    </source>
</evidence>
<accession>A0AAV1I660</accession>
<comment type="caution">
    <text evidence="5">The sequence shown here is derived from an EMBL/GenBank/DDBJ whole genome shotgun (WGS) entry which is preliminary data.</text>
</comment>
<evidence type="ECO:0000256" key="1">
    <source>
        <dbReference type="ARBA" id="ARBA00022490"/>
    </source>
</evidence>
<dbReference type="InterPro" id="IPR029063">
    <property type="entry name" value="SAM-dependent_MTases_sf"/>
</dbReference>
<evidence type="ECO:0008006" key="7">
    <source>
        <dbReference type="Google" id="ProtNLM"/>
    </source>
</evidence>
<keyword evidence="6" id="KW-1185">Reference proteome</keyword>
<evidence type="ECO:0000313" key="5">
    <source>
        <dbReference type="EMBL" id="CAK0782663.1"/>
    </source>
</evidence>
<name>A0AAV1I660_9CHLO</name>
<dbReference type="PANTHER" id="PTHR31760:SF0">
    <property type="entry name" value="S-ADENOSYL-L-METHIONINE-DEPENDENT METHYLTRANSFERASES SUPERFAMILY PROTEIN"/>
    <property type="match status" value="1"/>
</dbReference>
<protein>
    <recommendedName>
        <fullName evidence="7">Ribosomal RNA small subunit methyltransferase G</fullName>
    </recommendedName>
</protein>
<dbReference type="EMBL" id="CAUYUE010000007">
    <property type="protein sequence ID" value="CAK0782663.1"/>
    <property type="molecule type" value="Genomic_DNA"/>
</dbReference>
<keyword evidence="1" id="KW-0963">Cytoplasm</keyword>
<dbReference type="AlphaFoldDB" id="A0AAV1I660"/>
<gene>
    <name evidence="5" type="ORF">CVIRNUC_005858</name>
</gene>
<evidence type="ECO:0000313" key="6">
    <source>
        <dbReference type="Proteomes" id="UP001314263"/>
    </source>
</evidence>
<dbReference type="Pfam" id="PF02527">
    <property type="entry name" value="GidB"/>
    <property type="match status" value="1"/>
</dbReference>
<dbReference type="Proteomes" id="UP001314263">
    <property type="component" value="Unassembled WGS sequence"/>
</dbReference>
<dbReference type="Gene3D" id="3.40.50.150">
    <property type="entry name" value="Vaccinia Virus protein VP39"/>
    <property type="match status" value="1"/>
</dbReference>
<organism evidence="5 6">
    <name type="scientific">Coccomyxa viridis</name>
    <dbReference type="NCBI Taxonomy" id="1274662"/>
    <lineage>
        <taxon>Eukaryota</taxon>
        <taxon>Viridiplantae</taxon>
        <taxon>Chlorophyta</taxon>
        <taxon>core chlorophytes</taxon>
        <taxon>Trebouxiophyceae</taxon>
        <taxon>Trebouxiophyceae incertae sedis</taxon>
        <taxon>Coccomyxaceae</taxon>
        <taxon>Coccomyxa</taxon>
    </lineage>
</organism>
<dbReference type="GO" id="GO:0005829">
    <property type="term" value="C:cytosol"/>
    <property type="evidence" value="ECO:0007669"/>
    <property type="project" value="TreeGrafter"/>
</dbReference>
<feature type="region of interest" description="Disordered" evidence="4">
    <location>
        <begin position="136"/>
        <end position="156"/>
    </location>
</feature>
<dbReference type="InterPro" id="IPR003682">
    <property type="entry name" value="rRNA_ssu_MeTfrase_G"/>
</dbReference>
<dbReference type="GO" id="GO:0070043">
    <property type="term" value="F:rRNA (guanine-N7-)-methyltransferase activity"/>
    <property type="evidence" value="ECO:0007669"/>
    <property type="project" value="TreeGrafter"/>
</dbReference>
<keyword evidence="2" id="KW-0698">rRNA processing</keyword>
<reference evidence="5 6" key="1">
    <citation type="submission" date="2023-10" db="EMBL/GenBank/DDBJ databases">
        <authorList>
            <person name="Maclean D."/>
            <person name="Macfadyen A."/>
        </authorList>
    </citation>
    <scope>NUCLEOTIDE SEQUENCE [LARGE SCALE GENOMIC DNA]</scope>
</reference>
<dbReference type="SUPFAM" id="SSF53335">
    <property type="entry name" value="S-adenosyl-L-methionine-dependent methyltransferases"/>
    <property type="match status" value="1"/>
</dbReference>